<dbReference type="PRINTS" id="PR00862">
    <property type="entry name" value="PROLIGOPTASE"/>
</dbReference>
<gene>
    <name evidence="9" type="ORF">SAMN04489797_0473</name>
</gene>
<keyword evidence="6" id="KW-0720">Serine protease</keyword>
<evidence type="ECO:0000259" key="7">
    <source>
        <dbReference type="Pfam" id="PF00326"/>
    </source>
</evidence>
<evidence type="ECO:0000313" key="9">
    <source>
        <dbReference type="EMBL" id="SDR92469.1"/>
    </source>
</evidence>
<evidence type="ECO:0000313" key="10">
    <source>
        <dbReference type="Proteomes" id="UP000198963"/>
    </source>
</evidence>
<dbReference type="SUPFAM" id="SSF53474">
    <property type="entry name" value="alpha/beta-Hydrolases"/>
    <property type="match status" value="1"/>
</dbReference>
<dbReference type="AlphaFoldDB" id="A0A1H1N2Q6"/>
<evidence type="ECO:0000256" key="5">
    <source>
        <dbReference type="ARBA" id="ARBA00022801"/>
    </source>
</evidence>
<reference evidence="9 10" key="1">
    <citation type="submission" date="2016-10" db="EMBL/GenBank/DDBJ databases">
        <authorList>
            <person name="Varghese N."/>
            <person name="Submissions S."/>
        </authorList>
    </citation>
    <scope>NUCLEOTIDE SEQUENCE [LARGE SCALE GENOMIC DNA]</scope>
    <source>
        <strain evidence="9 10">RHA_55</strain>
    </source>
</reference>
<evidence type="ECO:0000256" key="4">
    <source>
        <dbReference type="ARBA" id="ARBA00022670"/>
    </source>
</evidence>
<dbReference type="InterPro" id="IPR001375">
    <property type="entry name" value="Peptidase_S9_cat"/>
</dbReference>
<evidence type="ECO:0000256" key="6">
    <source>
        <dbReference type="ARBA" id="ARBA00022825"/>
    </source>
</evidence>
<evidence type="ECO:0000256" key="3">
    <source>
        <dbReference type="ARBA" id="ARBA00011897"/>
    </source>
</evidence>
<accession>A0A1H1N2Q6</accession>
<feature type="domain" description="Peptidase S9 prolyl oligopeptidase catalytic" evidence="7">
    <location>
        <begin position="507"/>
        <end position="715"/>
    </location>
</feature>
<dbReference type="EMBL" id="LT629774">
    <property type="protein sequence ID" value="SDR92469.1"/>
    <property type="molecule type" value="Genomic_DNA"/>
</dbReference>
<dbReference type="PANTHER" id="PTHR42881">
    <property type="entry name" value="PROLYL ENDOPEPTIDASE"/>
    <property type="match status" value="1"/>
</dbReference>
<comment type="similarity">
    <text evidence="2">Belongs to the peptidase S9A family.</text>
</comment>
<organism evidence="9 10">
    <name type="scientific">Winogradskyella sediminis</name>
    <dbReference type="NCBI Taxonomy" id="1382466"/>
    <lineage>
        <taxon>Bacteria</taxon>
        <taxon>Pseudomonadati</taxon>
        <taxon>Bacteroidota</taxon>
        <taxon>Flavobacteriia</taxon>
        <taxon>Flavobacteriales</taxon>
        <taxon>Flavobacteriaceae</taxon>
        <taxon>Winogradskyella</taxon>
    </lineage>
</organism>
<comment type="catalytic activity">
    <reaction evidence="1">
        <text>Hydrolysis of Pro-|-Xaa &gt;&gt; Ala-|-Xaa in oligopeptides.</text>
        <dbReference type="EC" id="3.4.21.26"/>
    </reaction>
</comment>
<protein>
    <recommendedName>
        <fullName evidence="3">prolyl oligopeptidase</fullName>
        <ecNumber evidence="3">3.4.21.26</ecNumber>
    </recommendedName>
</protein>
<dbReference type="Pfam" id="PF00326">
    <property type="entry name" value="Peptidase_S9"/>
    <property type="match status" value="1"/>
</dbReference>
<dbReference type="STRING" id="1249933.SAMN04489797_0473"/>
<keyword evidence="10" id="KW-1185">Reference proteome</keyword>
<sequence length="719" mass="82733">MKLFFSFALMSCVVFSNYAQKTFNYPETPKDTFVDVYFNDNVEDPYQWMENSNDPRLAEWLASQKKLTNKQHKKYVSMWTLRSQLSTMYNKTKAKNKKTYQKKADSLKSKYQFKYVRTSSKRASDLMFRRRGDKNYKKLVNLKDFRLDKDDNVSITNRYINEEYNLVGIEFSHNGSDWREVYFFDLLTGERLSDKLENLRGYGLIWDKRDVIYNTFERPEKGRELLDKPKGQKLFYHILGNKQSEDTMLYQNPDVTGTNSFHYFKLGDKVFFKHYYTVRGQTVKALSVAFIKPNSFYLSNFLLYPNADNIYVEIEELHEDTVYLKTNWQAENGRVLKADITQLNKVSEFIPEYDSRLIEVNKLGKGKMACMYANEGKNLAMIFDLEGQLLRTIDFPEGKKIHGLYEKEDNATHTNFSVSSFFHPELWYQLSLSDLTFKPAQVLTVPYDAESLETRYVKYTSKDGTEVPMYITCAKDTKLDGNNPTLIYGYGGYGTTVRPFFDESSTLWLLHGGILAVPNVRGGGANGTDWSLDGRRLKKQNTIDDFIGAAEFLISENYTSSEKLAINGTSHGGLVVGAALTQRPELFKAAIAESGPYDMLRFEQFTVGSANTNVNEFGTVTDTLDYVNLKSYSPLHNIKKGVKYPNVLLIVGENDDRVPPFHSYKFLANLQEKGSEESLYEIYVVEGTGHGGALNDHDFTQKITHKYAFLFSQLGLKIE</sequence>
<dbReference type="Proteomes" id="UP000198963">
    <property type="component" value="Chromosome I"/>
</dbReference>
<dbReference type="GO" id="GO:0005829">
    <property type="term" value="C:cytosol"/>
    <property type="evidence" value="ECO:0007669"/>
    <property type="project" value="TreeGrafter"/>
</dbReference>
<dbReference type="PROSITE" id="PS00708">
    <property type="entry name" value="PRO_ENDOPEP_SER"/>
    <property type="match status" value="1"/>
</dbReference>
<dbReference type="InterPro" id="IPR002470">
    <property type="entry name" value="Peptidase_S9A"/>
</dbReference>
<keyword evidence="5" id="KW-0378">Hydrolase</keyword>
<evidence type="ECO:0000259" key="8">
    <source>
        <dbReference type="Pfam" id="PF02897"/>
    </source>
</evidence>
<feature type="domain" description="Peptidase S9A N-terminal" evidence="8">
    <location>
        <begin position="26"/>
        <end position="434"/>
    </location>
</feature>
<dbReference type="Pfam" id="PF02897">
    <property type="entry name" value="Peptidase_S9_N"/>
    <property type="match status" value="1"/>
</dbReference>
<dbReference type="RefSeq" id="WP_092443879.1">
    <property type="nucleotide sequence ID" value="NZ_LT629774.1"/>
</dbReference>
<evidence type="ECO:0000256" key="2">
    <source>
        <dbReference type="ARBA" id="ARBA00005228"/>
    </source>
</evidence>
<dbReference type="InterPro" id="IPR051167">
    <property type="entry name" value="Prolyl_oligopep/macrocyclase"/>
</dbReference>
<dbReference type="InterPro" id="IPR029058">
    <property type="entry name" value="AB_hydrolase_fold"/>
</dbReference>
<name>A0A1H1N2Q6_9FLAO</name>
<evidence type="ECO:0000256" key="1">
    <source>
        <dbReference type="ARBA" id="ARBA00001070"/>
    </source>
</evidence>
<dbReference type="SUPFAM" id="SSF50993">
    <property type="entry name" value="Peptidase/esterase 'gauge' domain"/>
    <property type="match status" value="1"/>
</dbReference>
<dbReference type="InterPro" id="IPR023302">
    <property type="entry name" value="Pept_S9A_N"/>
</dbReference>
<dbReference type="GO" id="GO:0006508">
    <property type="term" value="P:proteolysis"/>
    <property type="evidence" value="ECO:0007669"/>
    <property type="project" value="UniProtKB-KW"/>
</dbReference>
<dbReference type="Gene3D" id="2.130.10.120">
    <property type="entry name" value="Prolyl oligopeptidase, N-terminal domain"/>
    <property type="match status" value="1"/>
</dbReference>
<dbReference type="Gene3D" id="3.40.50.1820">
    <property type="entry name" value="alpha/beta hydrolase"/>
    <property type="match status" value="1"/>
</dbReference>
<keyword evidence="4" id="KW-0645">Protease</keyword>
<proteinExistence type="inferred from homology"/>
<dbReference type="PANTHER" id="PTHR42881:SF2">
    <property type="entry name" value="PROLYL ENDOPEPTIDASE"/>
    <property type="match status" value="1"/>
</dbReference>
<dbReference type="GO" id="GO:0004252">
    <property type="term" value="F:serine-type endopeptidase activity"/>
    <property type="evidence" value="ECO:0007669"/>
    <property type="project" value="UniProtKB-EC"/>
</dbReference>
<dbReference type="EC" id="3.4.21.26" evidence="3"/>
<dbReference type="GO" id="GO:0070012">
    <property type="term" value="F:oligopeptidase activity"/>
    <property type="evidence" value="ECO:0007669"/>
    <property type="project" value="TreeGrafter"/>
</dbReference>
<dbReference type="InterPro" id="IPR002471">
    <property type="entry name" value="Pept_S9_AS"/>
</dbReference>